<comment type="caution">
    <text evidence="2">The sequence shown here is derived from an EMBL/GenBank/DDBJ whole genome shotgun (WGS) entry which is preliminary data.</text>
</comment>
<evidence type="ECO:0000256" key="1">
    <source>
        <dbReference type="SAM" id="Phobius"/>
    </source>
</evidence>
<dbReference type="EMBL" id="JAIWYP010000004">
    <property type="protein sequence ID" value="KAH3839660.1"/>
    <property type="molecule type" value="Genomic_DNA"/>
</dbReference>
<proteinExistence type="predicted"/>
<protein>
    <submittedName>
        <fullName evidence="2">Uncharacterized protein</fullName>
    </submittedName>
</protein>
<evidence type="ECO:0000313" key="3">
    <source>
        <dbReference type="Proteomes" id="UP000828390"/>
    </source>
</evidence>
<reference evidence="2" key="1">
    <citation type="journal article" date="2019" name="bioRxiv">
        <title>The Genome of the Zebra Mussel, Dreissena polymorpha: A Resource for Invasive Species Research.</title>
        <authorList>
            <person name="McCartney M.A."/>
            <person name="Auch B."/>
            <person name="Kono T."/>
            <person name="Mallez S."/>
            <person name="Zhang Y."/>
            <person name="Obille A."/>
            <person name="Becker A."/>
            <person name="Abrahante J.E."/>
            <person name="Garbe J."/>
            <person name="Badalamenti J.P."/>
            <person name="Herman A."/>
            <person name="Mangelson H."/>
            <person name="Liachko I."/>
            <person name="Sullivan S."/>
            <person name="Sone E.D."/>
            <person name="Koren S."/>
            <person name="Silverstein K.A.T."/>
            <person name="Beckman K.B."/>
            <person name="Gohl D.M."/>
        </authorList>
    </citation>
    <scope>NUCLEOTIDE SEQUENCE</scope>
    <source>
        <strain evidence="2">Duluth1</strain>
        <tissue evidence="2">Whole animal</tissue>
    </source>
</reference>
<reference evidence="2" key="2">
    <citation type="submission" date="2020-11" db="EMBL/GenBank/DDBJ databases">
        <authorList>
            <person name="McCartney M.A."/>
            <person name="Auch B."/>
            <person name="Kono T."/>
            <person name="Mallez S."/>
            <person name="Becker A."/>
            <person name="Gohl D.M."/>
            <person name="Silverstein K.A.T."/>
            <person name="Koren S."/>
            <person name="Bechman K.B."/>
            <person name="Herman A."/>
            <person name="Abrahante J.E."/>
            <person name="Garbe J."/>
        </authorList>
    </citation>
    <scope>NUCLEOTIDE SEQUENCE</scope>
    <source>
        <strain evidence="2">Duluth1</strain>
        <tissue evidence="2">Whole animal</tissue>
    </source>
</reference>
<dbReference type="Proteomes" id="UP000828390">
    <property type="component" value="Unassembled WGS sequence"/>
</dbReference>
<dbReference type="AlphaFoldDB" id="A0A9D4KGV8"/>
<keyword evidence="1" id="KW-0472">Membrane</keyword>
<keyword evidence="1" id="KW-1133">Transmembrane helix</keyword>
<sequence length="299" mass="33591">MTIRFQVNTDNINFDDQFSISIRNLKIDLRDQLLIVYLKLGRRVRDIVIIDLRLGSLVATYEVVYDDTSESAMELTDATLRLVSGNQTVTILNETVSATSVQVNETIVTKETLSENVCHLFVATRGCGQGFHCENQDGKPVCVRDETKDGLTVIIIAAVCSAVVLLIITIFVCIVARYYRNKKADSKELSTFGSKDESQWKDFPKPIMPYLGYSNWRDRAINYAPYPRGAFVHGTRPKPPYSAAVYGDHLPRGYGPSESSTRGSQGRPYVVSVDLPDHLRKSYYNAAFESEGHLGYRKQ</sequence>
<keyword evidence="3" id="KW-1185">Reference proteome</keyword>
<name>A0A9D4KGV8_DREPO</name>
<accession>A0A9D4KGV8</accession>
<organism evidence="2 3">
    <name type="scientific">Dreissena polymorpha</name>
    <name type="common">Zebra mussel</name>
    <name type="synonym">Mytilus polymorpha</name>
    <dbReference type="NCBI Taxonomy" id="45954"/>
    <lineage>
        <taxon>Eukaryota</taxon>
        <taxon>Metazoa</taxon>
        <taxon>Spiralia</taxon>
        <taxon>Lophotrochozoa</taxon>
        <taxon>Mollusca</taxon>
        <taxon>Bivalvia</taxon>
        <taxon>Autobranchia</taxon>
        <taxon>Heteroconchia</taxon>
        <taxon>Euheterodonta</taxon>
        <taxon>Imparidentia</taxon>
        <taxon>Neoheterodontei</taxon>
        <taxon>Myida</taxon>
        <taxon>Dreissenoidea</taxon>
        <taxon>Dreissenidae</taxon>
        <taxon>Dreissena</taxon>
    </lineage>
</organism>
<keyword evidence="1" id="KW-0812">Transmembrane</keyword>
<feature type="transmembrane region" description="Helical" evidence="1">
    <location>
        <begin position="151"/>
        <end position="179"/>
    </location>
</feature>
<evidence type="ECO:0000313" key="2">
    <source>
        <dbReference type="EMBL" id="KAH3839660.1"/>
    </source>
</evidence>
<gene>
    <name evidence="2" type="ORF">DPMN_113092</name>
</gene>